<sequence length="45" mass="5014">MVLKTFEALVEASKNGSILIVCDYSACSLELLGRAHEFEELKKVK</sequence>
<gene>
    <name evidence="1" type="ORF">NCR95_04830</name>
</gene>
<reference evidence="1" key="1">
    <citation type="submission" date="2022-06" db="EMBL/GenBank/DDBJ databases">
        <title>Helicobacter colisuis sp. nov.</title>
        <authorList>
            <person name="Papic B."/>
            <person name="Gruntar I."/>
        </authorList>
    </citation>
    <scope>NUCLEOTIDE SEQUENCE</scope>
    <source>
        <strain evidence="1">11154-15</strain>
    </source>
</reference>
<dbReference type="Proteomes" id="UP001057522">
    <property type="component" value="Unassembled WGS sequence"/>
</dbReference>
<comment type="caution">
    <text evidence="1">The sequence shown here is derived from an EMBL/GenBank/DDBJ whole genome shotgun (WGS) entry which is preliminary data.</text>
</comment>
<keyword evidence="2" id="KW-1185">Reference proteome</keyword>
<organism evidence="1 2">
    <name type="scientific">Helicobacter colisuis</name>
    <dbReference type="NCBI Taxonomy" id="2949739"/>
    <lineage>
        <taxon>Bacteria</taxon>
        <taxon>Pseudomonadati</taxon>
        <taxon>Campylobacterota</taxon>
        <taxon>Epsilonproteobacteria</taxon>
        <taxon>Campylobacterales</taxon>
        <taxon>Helicobacteraceae</taxon>
        <taxon>Helicobacter</taxon>
    </lineage>
</organism>
<protein>
    <submittedName>
        <fullName evidence="1">Uncharacterized protein</fullName>
    </submittedName>
</protein>
<name>A0ABT0TUZ9_9HELI</name>
<evidence type="ECO:0000313" key="1">
    <source>
        <dbReference type="EMBL" id="MCL9819495.1"/>
    </source>
</evidence>
<dbReference type="RefSeq" id="WP_250604215.1">
    <property type="nucleotide sequence ID" value="NZ_JAMOKV010000001.1"/>
</dbReference>
<dbReference type="EMBL" id="JAMOKX010000003">
    <property type="protein sequence ID" value="MCL9819495.1"/>
    <property type="molecule type" value="Genomic_DNA"/>
</dbReference>
<proteinExistence type="predicted"/>
<evidence type="ECO:0000313" key="2">
    <source>
        <dbReference type="Proteomes" id="UP001057522"/>
    </source>
</evidence>
<accession>A0ABT0TUZ9</accession>